<accession>A0A382SWD2</accession>
<organism evidence="4">
    <name type="scientific">marine metagenome</name>
    <dbReference type="NCBI Taxonomy" id="408172"/>
    <lineage>
        <taxon>unclassified sequences</taxon>
        <taxon>metagenomes</taxon>
        <taxon>ecological metagenomes</taxon>
    </lineage>
</organism>
<name>A0A382SWD2_9ZZZZ</name>
<dbReference type="AlphaFoldDB" id="A0A382SWD2"/>
<reference evidence="4" key="1">
    <citation type="submission" date="2018-05" db="EMBL/GenBank/DDBJ databases">
        <authorList>
            <person name="Lanie J.A."/>
            <person name="Ng W.-L."/>
            <person name="Kazmierczak K.M."/>
            <person name="Andrzejewski T.M."/>
            <person name="Davidsen T.M."/>
            <person name="Wayne K.J."/>
            <person name="Tettelin H."/>
            <person name="Glass J.I."/>
            <person name="Rusch D."/>
            <person name="Podicherti R."/>
            <person name="Tsui H.-C.T."/>
            <person name="Winkler M.E."/>
        </authorList>
    </citation>
    <scope>NUCLEOTIDE SEQUENCE</scope>
</reference>
<dbReference type="GO" id="GO:0016616">
    <property type="term" value="F:oxidoreductase activity, acting on the CH-OH group of donors, NAD or NADP as acceptor"/>
    <property type="evidence" value="ECO:0007669"/>
    <property type="project" value="InterPro"/>
</dbReference>
<proteinExistence type="predicted"/>
<gene>
    <name evidence="4" type="ORF">METZ01_LOCUS367114</name>
</gene>
<dbReference type="PANTHER" id="PTHR43333">
    <property type="entry name" value="2-HACID_DH_C DOMAIN-CONTAINING PROTEIN"/>
    <property type="match status" value="1"/>
</dbReference>
<feature type="domain" description="D-isomer specific 2-hydroxyacid dehydrogenase catalytic" evidence="3">
    <location>
        <begin position="19"/>
        <end position="120"/>
    </location>
</feature>
<keyword evidence="2" id="KW-0520">NAD</keyword>
<dbReference type="InterPro" id="IPR006139">
    <property type="entry name" value="D-isomer_2_OHA_DH_cat_dom"/>
</dbReference>
<dbReference type="Gene3D" id="3.40.50.720">
    <property type="entry name" value="NAD(P)-binding Rossmann-like Domain"/>
    <property type="match status" value="1"/>
</dbReference>
<dbReference type="GO" id="GO:0051287">
    <property type="term" value="F:NAD binding"/>
    <property type="evidence" value="ECO:0007669"/>
    <property type="project" value="InterPro"/>
</dbReference>
<dbReference type="EMBL" id="UINC01132136">
    <property type="protein sequence ID" value="SVD14260.1"/>
    <property type="molecule type" value="Genomic_DNA"/>
</dbReference>
<evidence type="ECO:0000256" key="1">
    <source>
        <dbReference type="ARBA" id="ARBA00023002"/>
    </source>
</evidence>
<dbReference type="Pfam" id="PF00389">
    <property type="entry name" value="2-Hacid_dh"/>
    <property type="match status" value="1"/>
</dbReference>
<dbReference type="PANTHER" id="PTHR43333:SF1">
    <property type="entry name" value="D-ISOMER SPECIFIC 2-HYDROXYACID DEHYDROGENASE NAD-BINDING DOMAIN-CONTAINING PROTEIN"/>
    <property type="match status" value="1"/>
</dbReference>
<dbReference type="SUPFAM" id="SSF52283">
    <property type="entry name" value="Formate/glycerate dehydrogenase catalytic domain-like"/>
    <property type="match status" value="1"/>
</dbReference>
<evidence type="ECO:0000256" key="2">
    <source>
        <dbReference type="ARBA" id="ARBA00023027"/>
    </source>
</evidence>
<keyword evidence="1" id="KW-0560">Oxidoreductase</keyword>
<sequence length="131" mass="14344">MSSKRLAVVLQGVKSLDQVPGLEAAGRDVEWRCAPTPDALSEMLPGAEVLLGWDFRASELRAAWGQADRLRWIQWSGAGVDALLFPELVSSDVVLTNARGVFDRAMAESVLGYMLSFAKGFTETFRAQAER</sequence>
<evidence type="ECO:0000313" key="4">
    <source>
        <dbReference type="EMBL" id="SVD14260.1"/>
    </source>
</evidence>
<feature type="non-terminal residue" evidence="4">
    <location>
        <position position="131"/>
    </location>
</feature>
<evidence type="ECO:0000259" key="3">
    <source>
        <dbReference type="Pfam" id="PF00389"/>
    </source>
</evidence>
<protein>
    <recommendedName>
        <fullName evidence="3">D-isomer specific 2-hydroxyacid dehydrogenase catalytic domain-containing protein</fullName>
    </recommendedName>
</protein>